<dbReference type="PANTHER" id="PTHR43856">
    <property type="entry name" value="CARDIOLIPIN HYDROLASE"/>
    <property type="match status" value="1"/>
</dbReference>
<dbReference type="PANTHER" id="PTHR43856:SF1">
    <property type="entry name" value="MITOCHONDRIAL CARDIOLIPIN HYDROLASE"/>
    <property type="match status" value="1"/>
</dbReference>
<protein>
    <recommendedName>
        <fullName evidence="6">Phospholipase D</fullName>
        <ecNumber evidence="5">3.1.4.4</ecNumber>
    </recommendedName>
    <alternativeName>
        <fullName evidence="11">Choline phosphatase</fullName>
    </alternativeName>
</protein>
<evidence type="ECO:0000256" key="10">
    <source>
        <dbReference type="ARBA" id="ARBA00023098"/>
    </source>
</evidence>
<comment type="function">
    <text evidence="2">Could be a virulence factor.</text>
</comment>
<organism evidence="14 15">
    <name type="scientific">Caedimonas varicaedens</name>
    <dbReference type="NCBI Taxonomy" id="1629334"/>
    <lineage>
        <taxon>Bacteria</taxon>
        <taxon>Pseudomonadati</taxon>
        <taxon>Pseudomonadota</taxon>
        <taxon>Alphaproteobacteria</taxon>
        <taxon>Holosporales</taxon>
        <taxon>Caedimonadaceae</taxon>
        <taxon>Caedimonas</taxon>
    </lineage>
</organism>
<keyword evidence="15" id="KW-1185">Reference proteome</keyword>
<feature type="chain" id="PRO_5005512643" description="Phospholipase D" evidence="12">
    <location>
        <begin position="38"/>
        <end position="207"/>
    </location>
</feature>
<dbReference type="EMBL" id="BBVC01000014">
    <property type="protein sequence ID" value="GAO97673.1"/>
    <property type="molecule type" value="Genomic_DNA"/>
</dbReference>
<dbReference type="GO" id="GO:0006793">
    <property type="term" value="P:phosphorus metabolic process"/>
    <property type="evidence" value="ECO:0007669"/>
    <property type="project" value="UniProtKB-ARBA"/>
</dbReference>
<comment type="caution">
    <text evidence="14">The sequence shown here is derived from an EMBL/GenBank/DDBJ whole genome shotgun (WGS) entry which is preliminary data.</text>
</comment>
<reference evidence="14 15" key="1">
    <citation type="submission" date="2015-03" db="EMBL/GenBank/DDBJ databases">
        <title>Caedibacter varicaedens, whole genome shotgun sequence.</title>
        <authorList>
            <person name="Suzuki H."/>
            <person name="Dapper A.L."/>
            <person name="Gibson A.K."/>
            <person name="Jackson C."/>
            <person name="Lee H."/>
            <person name="Pejaver V.R."/>
            <person name="Doak T."/>
            <person name="Lynch M."/>
        </authorList>
    </citation>
    <scope>NUCLEOTIDE SEQUENCE [LARGE SCALE GENOMIC DNA]</scope>
</reference>
<dbReference type="GO" id="GO:0016042">
    <property type="term" value="P:lipid catabolic process"/>
    <property type="evidence" value="ECO:0007669"/>
    <property type="project" value="UniProtKB-KW"/>
</dbReference>
<dbReference type="STRING" id="1629334.Cva_00309"/>
<keyword evidence="8" id="KW-0378">Hydrolase</keyword>
<evidence type="ECO:0000256" key="7">
    <source>
        <dbReference type="ARBA" id="ARBA00022525"/>
    </source>
</evidence>
<dbReference type="InterPro" id="IPR025202">
    <property type="entry name" value="PLD-like_dom"/>
</dbReference>
<keyword evidence="12" id="KW-0732">Signal</keyword>
<dbReference type="EC" id="3.1.4.4" evidence="5"/>
<evidence type="ECO:0000256" key="3">
    <source>
        <dbReference type="ARBA" id="ARBA00004613"/>
    </source>
</evidence>
<dbReference type="Gene3D" id="3.30.870.10">
    <property type="entry name" value="Endonuclease Chain A"/>
    <property type="match status" value="1"/>
</dbReference>
<dbReference type="PROSITE" id="PS50035">
    <property type="entry name" value="PLD"/>
    <property type="match status" value="1"/>
</dbReference>
<keyword evidence="10" id="KW-0443">Lipid metabolism</keyword>
<dbReference type="InterPro" id="IPR001736">
    <property type="entry name" value="PLipase_D/transphosphatidylase"/>
</dbReference>
<dbReference type="AlphaFoldDB" id="A0A0K8MBS5"/>
<comment type="similarity">
    <text evidence="4">Belongs to the phospholipase D family.</text>
</comment>
<dbReference type="SUPFAM" id="SSF56024">
    <property type="entry name" value="Phospholipase D/nuclease"/>
    <property type="match status" value="1"/>
</dbReference>
<feature type="signal peptide" evidence="12">
    <location>
        <begin position="1"/>
        <end position="37"/>
    </location>
</feature>
<dbReference type="GO" id="GO:0016891">
    <property type="term" value="F:RNA endonuclease activity producing 5'-phosphomonoesters, hydrolytic mechanism"/>
    <property type="evidence" value="ECO:0007669"/>
    <property type="project" value="TreeGrafter"/>
</dbReference>
<evidence type="ECO:0000313" key="14">
    <source>
        <dbReference type="EMBL" id="GAO97673.1"/>
    </source>
</evidence>
<comment type="catalytic activity">
    <reaction evidence="1">
        <text>a 1,2-diacyl-sn-glycero-3-phosphocholine + H2O = a 1,2-diacyl-sn-glycero-3-phosphate + choline + H(+)</text>
        <dbReference type="Rhea" id="RHEA:14445"/>
        <dbReference type="ChEBI" id="CHEBI:15354"/>
        <dbReference type="ChEBI" id="CHEBI:15377"/>
        <dbReference type="ChEBI" id="CHEBI:15378"/>
        <dbReference type="ChEBI" id="CHEBI:57643"/>
        <dbReference type="ChEBI" id="CHEBI:58608"/>
        <dbReference type="EC" id="3.1.4.4"/>
    </reaction>
</comment>
<evidence type="ECO:0000259" key="13">
    <source>
        <dbReference type="PROSITE" id="PS50035"/>
    </source>
</evidence>
<dbReference type="GO" id="GO:0004630">
    <property type="term" value="F:phospholipase D activity"/>
    <property type="evidence" value="ECO:0007669"/>
    <property type="project" value="UniProtKB-EC"/>
</dbReference>
<evidence type="ECO:0000256" key="9">
    <source>
        <dbReference type="ARBA" id="ARBA00022963"/>
    </source>
</evidence>
<comment type="subcellular location">
    <subcellularLocation>
        <location evidence="3">Secreted</location>
    </subcellularLocation>
</comment>
<evidence type="ECO:0000256" key="4">
    <source>
        <dbReference type="ARBA" id="ARBA00008664"/>
    </source>
</evidence>
<gene>
    <name evidence="14" type="primary">pld_2</name>
    <name evidence="14" type="ORF">Cva_00309</name>
</gene>
<dbReference type="GO" id="GO:0005576">
    <property type="term" value="C:extracellular region"/>
    <property type="evidence" value="ECO:0007669"/>
    <property type="project" value="UniProtKB-SubCell"/>
</dbReference>
<keyword evidence="9" id="KW-0442">Lipid degradation</keyword>
<feature type="domain" description="PLD phosphodiesterase" evidence="13">
    <location>
        <begin position="137"/>
        <end position="164"/>
    </location>
</feature>
<evidence type="ECO:0000313" key="15">
    <source>
        <dbReference type="Proteomes" id="UP000036771"/>
    </source>
</evidence>
<name>A0A0K8MBS5_9PROT</name>
<evidence type="ECO:0000256" key="11">
    <source>
        <dbReference type="ARBA" id="ARBA00029594"/>
    </source>
</evidence>
<evidence type="ECO:0000256" key="2">
    <source>
        <dbReference type="ARBA" id="ARBA00003145"/>
    </source>
</evidence>
<evidence type="ECO:0000256" key="5">
    <source>
        <dbReference type="ARBA" id="ARBA00012027"/>
    </source>
</evidence>
<evidence type="ECO:0000256" key="8">
    <source>
        <dbReference type="ARBA" id="ARBA00022801"/>
    </source>
</evidence>
<evidence type="ECO:0000256" key="1">
    <source>
        <dbReference type="ARBA" id="ARBA00000798"/>
    </source>
</evidence>
<accession>A0A0K8MBS5</accession>
<keyword evidence="7" id="KW-0964">Secreted</keyword>
<dbReference type="InterPro" id="IPR051406">
    <property type="entry name" value="PLD_domain"/>
</dbReference>
<dbReference type="CDD" id="cd09170">
    <property type="entry name" value="PLDc_Nuc"/>
    <property type="match status" value="1"/>
</dbReference>
<dbReference type="Proteomes" id="UP000036771">
    <property type="component" value="Unassembled WGS sequence"/>
</dbReference>
<evidence type="ECO:0000256" key="6">
    <source>
        <dbReference type="ARBA" id="ARBA00018392"/>
    </source>
</evidence>
<evidence type="ECO:0000256" key="12">
    <source>
        <dbReference type="SAM" id="SignalP"/>
    </source>
</evidence>
<proteinExistence type="inferred from homology"/>
<sequence precursor="true">MRSCKKFFLRFFRFRLNVLRGLLLILFLSTFPFPCDALPATPDLCCKTSPGALGWSVCFTPGCDCTQFVVQTLGTAQKSVYVQGYGFTSLPIAQALIQAKERGVMIQVILDRSQLHTQYSQLPSLVGAGIPVSIDLISGIAHNKVMIVDEWQVFTGSFNWTTNAQEKNAENLLLIKDATLAGFFLKNWQDRHSASQSIEQALEKAKR</sequence>
<dbReference type="Pfam" id="PF13091">
    <property type="entry name" value="PLDc_2"/>
    <property type="match status" value="1"/>
</dbReference>